<protein>
    <submittedName>
        <fullName evidence="4">Transposase</fullName>
    </submittedName>
</protein>
<evidence type="ECO:0000313" key="4">
    <source>
        <dbReference type="EMBL" id="PWI57016.1"/>
    </source>
</evidence>
<comment type="caution">
    <text evidence="4">The sequence shown here is derived from an EMBL/GenBank/DDBJ whole genome shotgun (WGS) entry which is preliminary data.</text>
</comment>
<keyword evidence="5" id="KW-1185">Reference proteome</keyword>
<evidence type="ECO:0000256" key="1">
    <source>
        <dbReference type="ARBA" id="ARBA00002286"/>
    </source>
</evidence>
<dbReference type="InterPro" id="IPR036397">
    <property type="entry name" value="RNaseH_sf"/>
</dbReference>
<dbReference type="InterPro" id="IPR048020">
    <property type="entry name" value="Transpos_IS3"/>
</dbReference>
<reference evidence="4 5" key="1">
    <citation type="submission" date="2016-11" db="EMBL/GenBank/DDBJ databases">
        <title>Comparative genomics of Acidibacillus ferroxidans species.</title>
        <authorList>
            <person name="Oliveira G."/>
            <person name="Nunes G."/>
            <person name="Oliveira R."/>
            <person name="Araujo F."/>
            <person name="Salim A."/>
            <person name="Scholte L."/>
            <person name="Morais D."/>
            <person name="Nancucheo I."/>
            <person name="Johnson D.B."/>
            <person name="Grail B."/>
            <person name="Bittencourt J."/>
            <person name="Valadares R."/>
        </authorList>
    </citation>
    <scope>NUCLEOTIDE SEQUENCE [LARGE SCALE GENOMIC DNA]</scope>
    <source>
        <strain evidence="4 5">Y002</strain>
    </source>
</reference>
<dbReference type="Pfam" id="PF00665">
    <property type="entry name" value="rve"/>
    <property type="match status" value="1"/>
</dbReference>
<evidence type="ECO:0000313" key="5">
    <source>
        <dbReference type="Proteomes" id="UP000245380"/>
    </source>
</evidence>
<dbReference type="InterPro" id="IPR012337">
    <property type="entry name" value="RNaseH-like_sf"/>
</dbReference>
<dbReference type="AlphaFoldDB" id="A0A2U3D6V9"/>
<dbReference type="PROSITE" id="PS50994">
    <property type="entry name" value="INTEGRASE"/>
    <property type="match status" value="1"/>
</dbReference>
<dbReference type="SUPFAM" id="SSF53098">
    <property type="entry name" value="Ribonuclease H-like"/>
    <property type="match status" value="1"/>
</dbReference>
<sequence>MGIPDEEIRLKHRIDELYTERPVSGSRYIVAILRREGWDINRKRVVRCMREMGIAGVSPGPNLSKRNLAHKIYPYLLRGVKARHANHIWSIDITYIRLKRGWMYLVAVIDWYSRYIVSWELDQTLEIDFVLKATQTGLQHAKPEIWNSDQGSHFMSPQYTDILKKAGVRISMDGKNRAVDNIFIERFWRTLKYQEVYTKEYATPREARESIRKFIHKYNHERPHQSLKDHTPAEIYLKGMTPEDPIPTSSHENTFIGKEIA</sequence>
<dbReference type="Gene3D" id="3.30.420.10">
    <property type="entry name" value="Ribonuclease H-like superfamily/Ribonuclease H"/>
    <property type="match status" value="1"/>
</dbReference>
<dbReference type="EMBL" id="MPDK01000020">
    <property type="protein sequence ID" value="PWI57016.1"/>
    <property type="molecule type" value="Genomic_DNA"/>
</dbReference>
<dbReference type="InterPro" id="IPR050900">
    <property type="entry name" value="Transposase_IS3/IS150/IS904"/>
</dbReference>
<accession>A0A2U3D6V9</accession>
<dbReference type="InterPro" id="IPR025948">
    <property type="entry name" value="HTH-like_dom"/>
</dbReference>
<dbReference type="PANTHER" id="PTHR46889:SF4">
    <property type="entry name" value="TRANSPOSASE INSO FOR INSERTION SEQUENCE ELEMENT IS911B-RELATED"/>
    <property type="match status" value="1"/>
</dbReference>
<dbReference type="NCBIfam" id="NF033516">
    <property type="entry name" value="transpos_IS3"/>
    <property type="match status" value="1"/>
</dbReference>
<evidence type="ECO:0000259" key="3">
    <source>
        <dbReference type="PROSITE" id="PS50994"/>
    </source>
</evidence>
<evidence type="ECO:0000256" key="2">
    <source>
        <dbReference type="SAM" id="MobiDB-lite"/>
    </source>
</evidence>
<feature type="region of interest" description="Disordered" evidence="2">
    <location>
        <begin position="240"/>
        <end position="261"/>
    </location>
</feature>
<organism evidence="4 5">
    <name type="scientific">Sulfoacidibacillus thermotolerans</name>
    <name type="common">Acidibacillus sulfuroxidans</name>
    <dbReference type="NCBI Taxonomy" id="1765684"/>
    <lineage>
        <taxon>Bacteria</taxon>
        <taxon>Bacillati</taxon>
        <taxon>Bacillota</taxon>
        <taxon>Bacilli</taxon>
        <taxon>Bacillales</taxon>
        <taxon>Alicyclobacillaceae</taxon>
        <taxon>Sulfoacidibacillus</taxon>
    </lineage>
</organism>
<comment type="function">
    <text evidence="1">Involved in the transposition of the insertion sequence.</text>
</comment>
<dbReference type="GO" id="GO:0003676">
    <property type="term" value="F:nucleic acid binding"/>
    <property type="evidence" value="ECO:0007669"/>
    <property type="project" value="InterPro"/>
</dbReference>
<feature type="domain" description="Integrase catalytic" evidence="3">
    <location>
        <begin position="80"/>
        <end position="240"/>
    </location>
</feature>
<proteinExistence type="predicted"/>
<name>A0A2U3D6V9_SULT2</name>
<dbReference type="PANTHER" id="PTHR46889">
    <property type="entry name" value="TRANSPOSASE INSF FOR INSERTION SEQUENCE IS3B-RELATED"/>
    <property type="match status" value="1"/>
</dbReference>
<dbReference type="GO" id="GO:0015074">
    <property type="term" value="P:DNA integration"/>
    <property type="evidence" value="ECO:0007669"/>
    <property type="project" value="InterPro"/>
</dbReference>
<dbReference type="Pfam" id="PF13333">
    <property type="entry name" value="rve_2"/>
    <property type="match status" value="1"/>
</dbReference>
<gene>
    <name evidence="4" type="ORF">BM613_10665</name>
</gene>
<dbReference type="Proteomes" id="UP000245380">
    <property type="component" value="Unassembled WGS sequence"/>
</dbReference>
<dbReference type="InterPro" id="IPR001584">
    <property type="entry name" value="Integrase_cat-core"/>
</dbReference>
<dbReference type="Pfam" id="PF13276">
    <property type="entry name" value="HTH_21"/>
    <property type="match status" value="1"/>
</dbReference>